<evidence type="ECO:0000259" key="5">
    <source>
        <dbReference type="Pfam" id="PF01321"/>
    </source>
</evidence>
<evidence type="ECO:0000256" key="3">
    <source>
        <dbReference type="ARBA" id="ARBA00022801"/>
    </source>
</evidence>
<dbReference type="InterPro" id="IPR000587">
    <property type="entry name" value="Creatinase_N"/>
</dbReference>
<accession>A0A1E5CW55</accession>
<dbReference type="InterPro" id="IPR029149">
    <property type="entry name" value="Creatin/AminoP/Spt16_N"/>
</dbReference>
<dbReference type="InterPro" id="IPR050422">
    <property type="entry name" value="X-Pro_aminopeptidase_P"/>
</dbReference>
<sequence>MQNMISERVDAIRGWLIANDFDAIIVPHEDEYLGEYVPAHNERLHWLTGFTGSAGAAVITKEKSAIFVDGRYTVQVRKQVPAELFEYRHLIDEPALNWITDSLPHGSRIAFDPRMHTAAWMKSAQSQLGSNYSLSAIDENPIELAWKDRPQPVVSEMRLMPTDKVGQSCESKRKEIAAVIKSNQADAAVLTELDSICWLLNIRGLDVSRLPVLLSHAIIHRDASVDFFLDPARVVSEFIEHVGSDVRVHHPDNLKHCLDGLKGKHVCVDPATSNAWFTLALQNADAIIIEAADPCLLPKAQKNDVEIAGMKACHIRDGAAMAKFLSWIDAEVAAGKLHNEAELADKVQSFRQQDPTLMDLSFDTISAAGGNAAMCHYNHENQPEPGQLEMNTLYLVDSGGQYLDGTTDITRTIAIGQPTAEMIQQFTLVLKGHIGIARARFPKGTFGCHLDVLARQHLWANGYDYDHGTGHGVGHFLSVHEGPQSISKKMIPVALLKGMVLSNEPGYYRAEEFGIRIENLELVQEVETQGDFSVLAFESLTRCPIDKRNINVDMLTRPELAWLNQYHQIVWDEVSPLVEGDVKQWLKQATAPLIHNNG</sequence>
<protein>
    <submittedName>
        <fullName evidence="7">X-Pro aminopeptidase</fullName>
    </submittedName>
</protein>
<dbReference type="Pfam" id="PF16188">
    <property type="entry name" value="Peptidase_M24_C"/>
    <property type="match status" value="1"/>
</dbReference>
<dbReference type="Pfam" id="PF00557">
    <property type="entry name" value="Peptidase_M24"/>
    <property type="match status" value="1"/>
</dbReference>
<dbReference type="FunFam" id="3.90.230.10:FF:000009">
    <property type="entry name" value="xaa-Pro aminopeptidase 2"/>
    <property type="match status" value="1"/>
</dbReference>
<comment type="caution">
    <text evidence="7">The sequence shown here is derived from an EMBL/GenBank/DDBJ whole genome shotgun (WGS) entry which is preliminary data.</text>
</comment>
<dbReference type="RefSeq" id="WP_017054344.1">
    <property type="nucleotide sequence ID" value="NZ_AJYW02000195.1"/>
</dbReference>
<dbReference type="GO" id="GO:0046872">
    <property type="term" value="F:metal ion binding"/>
    <property type="evidence" value="ECO:0007669"/>
    <property type="project" value="UniProtKB-KW"/>
</dbReference>
<keyword evidence="2" id="KW-0479">Metal-binding</keyword>
<dbReference type="InterPro" id="IPR032416">
    <property type="entry name" value="Peptidase_M24_C"/>
</dbReference>
<evidence type="ECO:0000259" key="4">
    <source>
        <dbReference type="Pfam" id="PF00557"/>
    </source>
</evidence>
<dbReference type="InterPro" id="IPR000994">
    <property type="entry name" value="Pept_M24"/>
</dbReference>
<keyword evidence="3" id="KW-0378">Hydrolase</keyword>
<dbReference type="EMBL" id="AJYW02000195">
    <property type="protein sequence ID" value="OEE74441.1"/>
    <property type="molecule type" value="Genomic_DNA"/>
</dbReference>
<evidence type="ECO:0000256" key="1">
    <source>
        <dbReference type="ARBA" id="ARBA00008766"/>
    </source>
</evidence>
<comment type="similarity">
    <text evidence="1">Belongs to the peptidase M24B family.</text>
</comment>
<evidence type="ECO:0000313" key="7">
    <source>
        <dbReference type="EMBL" id="OEE74441.1"/>
    </source>
</evidence>
<evidence type="ECO:0000256" key="2">
    <source>
        <dbReference type="ARBA" id="ARBA00022723"/>
    </source>
</evidence>
<dbReference type="CDD" id="cd01085">
    <property type="entry name" value="APP"/>
    <property type="match status" value="1"/>
</dbReference>
<evidence type="ECO:0000259" key="6">
    <source>
        <dbReference type="Pfam" id="PF16188"/>
    </source>
</evidence>
<dbReference type="GO" id="GO:0070006">
    <property type="term" value="F:metalloaminopeptidase activity"/>
    <property type="evidence" value="ECO:0007669"/>
    <property type="project" value="InterPro"/>
</dbReference>
<keyword evidence="8" id="KW-1185">Reference proteome</keyword>
<organism evidence="7 8">
    <name type="scientific">Vibrio genomosp. F6 str. FF-238</name>
    <dbReference type="NCBI Taxonomy" id="1191298"/>
    <lineage>
        <taxon>Bacteria</taxon>
        <taxon>Pseudomonadati</taxon>
        <taxon>Pseudomonadota</taxon>
        <taxon>Gammaproteobacteria</taxon>
        <taxon>Vibrionales</taxon>
        <taxon>Vibrionaceae</taxon>
        <taxon>Vibrio</taxon>
    </lineage>
</organism>
<evidence type="ECO:0000313" key="8">
    <source>
        <dbReference type="Proteomes" id="UP000094165"/>
    </source>
</evidence>
<dbReference type="Gene3D" id="3.90.230.10">
    <property type="entry name" value="Creatinase/methionine aminopeptidase superfamily"/>
    <property type="match status" value="1"/>
</dbReference>
<proteinExistence type="inferred from homology"/>
<feature type="domain" description="Peptidase M24" evidence="4">
    <location>
        <begin position="309"/>
        <end position="525"/>
    </location>
</feature>
<feature type="domain" description="Creatinase N-terminal" evidence="5">
    <location>
        <begin position="8"/>
        <end position="134"/>
    </location>
</feature>
<keyword evidence="7" id="KW-0031">Aminopeptidase</keyword>
<feature type="domain" description="Peptidase M24 C-terminal" evidence="6">
    <location>
        <begin position="534"/>
        <end position="593"/>
    </location>
</feature>
<dbReference type="InterPro" id="IPR033740">
    <property type="entry name" value="Pept_M24B"/>
</dbReference>
<keyword evidence="7" id="KW-0645">Protease</keyword>
<dbReference type="Proteomes" id="UP000094165">
    <property type="component" value="Unassembled WGS sequence"/>
</dbReference>
<dbReference type="InterPro" id="IPR036005">
    <property type="entry name" value="Creatinase/aminopeptidase-like"/>
</dbReference>
<dbReference type="GO" id="GO:0005737">
    <property type="term" value="C:cytoplasm"/>
    <property type="evidence" value="ECO:0007669"/>
    <property type="project" value="UniProtKB-ARBA"/>
</dbReference>
<dbReference type="PANTHER" id="PTHR43763:SF6">
    <property type="entry name" value="XAA-PRO AMINOPEPTIDASE 1"/>
    <property type="match status" value="1"/>
</dbReference>
<name>A0A1E5CW55_9VIBR</name>
<dbReference type="Gene3D" id="3.40.350.10">
    <property type="entry name" value="Creatinase/prolidase N-terminal domain"/>
    <property type="match status" value="2"/>
</dbReference>
<reference evidence="7 8" key="1">
    <citation type="journal article" date="2012" name="Science">
        <title>Ecological populations of bacteria act as socially cohesive units of antibiotic production and resistance.</title>
        <authorList>
            <person name="Cordero O.X."/>
            <person name="Wildschutte H."/>
            <person name="Kirkup B."/>
            <person name="Proehl S."/>
            <person name="Ngo L."/>
            <person name="Hussain F."/>
            <person name="Le Roux F."/>
            <person name="Mincer T."/>
            <person name="Polz M.F."/>
        </authorList>
    </citation>
    <scope>NUCLEOTIDE SEQUENCE [LARGE SCALE GENOMIC DNA]</scope>
    <source>
        <strain evidence="7 8">FF-238</strain>
    </source>
</reference>
<dbReference type="AlphaFoldDB" id="A0A1E5CW55"/>
<dbReference type="SUPFAM" id="SSF55920">
    <property type="entry name" value="Creatinase/aminopeptidase"/>
    <property type="match status" value="1"/>
</dbReference>
<dbReference type="SUPFAM" id="SSF53092">
    <property type="entry name" value="Creatinase/prolidase N-terminal domain"/>
    <property type="match status" value="1"/>
</dbReference>
<dbReference type="Pfam" id="PF01321">
    <property type="entry name" value="Creatinase_N"/>
    <property type="match status" value="1"/>
</dbReference>
<gene>
    <name evidence="7" type="ORF">A130_06330</name>
</gene>
<dbReference type="Pfam" id="PF16189">
    <property type="entry name" value="Creatinase_N_2"/>
    <property type="match status" value="1"/>
</dbReference>
<dbReference type="PANTHER" id="PTHR43763">
    <property type="entry name" value="XAA-PRO AMINOPEPTIDASE 1"/>
    <property type="match status" value="1"/>
</dbReference>